<protein>
    <recommendedName>
        <fullName evidence="2">YCII-related domain-containing protein</fullName>
    </recommendedName>
</protein>
<comment type="similarity">
    <text evidence="1">Belongs to the YciI family.</text>
</comment>
<sequence>MRFVAIFEDTPEMAEIRQQFRLQHLAYLREYASELVIGGGLRDEPGGPYLGALWVLEVESRARALEVIEADPYYQALARPYRLYSWGKAIPENQVLL</sequence>
<reference evidence="3 6" key="1">
    <citation type="submission" date="2016-08" db="EMBL/GenBank/DDBJ databases">
        <title>Candidatus Dactylopiibacterium carminicum genome sequence.</title>
        <authorList>
            <person name="Ramirez-Puebla S.T."/>
            <person name="Ormeno-Orrillo E."/>
            <person name="Vera-Ponce De Leon A."/>
            <person name="Luis L."/>
            <person name="Sanchez-Flores A."/>
            <person name="Monica R."/>
            <person name="Martinez-Romero E."/>
        </authorList>
    </citation>
    <scope>NUCLEOTIDE SEQUENCE [LARGE SCALE GENOMIC DNA]</scope>
    <source>
        <strain evidence="3">END1</strain>
    </source>
</reference>
<evidence type="ECO:0000256" key="1">
    <source>
        <dbReference type="ARBA" id="ARBA00007689"/>
    </source>
</evidence>
<dbReference type="Proteomes" id="UP000623509">
    <property type="component" value="Unassembled WGS sequence"/>
</dbReference>
<dbReference type="Pfam" id="PF03795">
    <property type="entry name" value="YCII"/>
    <property type="match status" value="1"/>
</dbReference>
<dbReference type="Gene3D" id="3.30.70.1060">
    <property type="entry name" value="Dimeric alpha+beta barrel"/>
    <property type="match status" value="1"/>
</dbReference>
<gene>
    <name evidence="3" type="ORF">BGI27_07115</name>
    <name evidence="4" type="ORF">CGU29_04485</name>
</gene>
<evidence type="ECO:0000259" key="2">
    <source>
        <dbReference type="Pfam" id="PF03795"/>
    </source>
</evidence>
<comment type="caution">
    <text evidence="4">The sequence shown here is derived from an EMBL/GenBank/DDBJ whole genome shotgun (WGS) entry which is preliminary data.</text>
</comment>
<organism evidence="4 5">
    <name type="scientific">Candidatus Dactylopiibacterium carminicum</name>
    <dbReference type="NCBI Taxonomy" id="857335"/>
    <lineage>
        <taxon>Bacteria</taxon>
        <taxon>Pseudomonadati</taxon>
        <taxon>Pseudomonadota</taxon>
        <taxon>Betaproteobacteria</taxon>
        <taxon>Rhodocyclales</taxon>
        <taxon>Rhodocyclaceae</taxon>
        <taxon>Candidatus Dactylopiibacterium</taxon>
    </lineage>
</organism>
<evidence type="ECO:0000313" key="4">
    <source>
        <dbReference type="EMBL" id="PAS94273.1"/>
    </source>
</evidence>
<evidence type="ECO:0000313" key="5">
    <source>
        <dbReference type="Proteomes" id="UP000216107"/>
    </source>
</evidence>
<dbReference type="EMBL" id="NMRN01000008">
    <property type="protein sequence ID" value="PAS94273.1"/>
    <property type="molecule type" value="Genomic_DNA"/>
</dbReference>
<reference evidence="4 5" key="2">
    <citation type="submission" date="2017-07" db="EMBL/GenBank/DDBJ databases">
        <title>Candidatus Dactylopiibacterium carminicum, a nitrogen-fixing symbiont of the cochineal insect Dactylopius coccus and Dactylopius opuntiae (Hemiptera: Coccoidea: Dactylopiidae).</title>
        <authorList>
            <person name="Vera A."/>
        </authorList>
    </citation>
    <scope>NUCLEOTIDE SEQUENCE [LARGE SCALE GENOMIC DNA]</scope>
    <source>
        <strain evidence="4 5">NFDCM</strain>
    </source>
</reference>
<feature type="domain" description="YCII-related" evidence="2">
    <location>
        <begin position="1"/>
        <end position="76"/>
    </location>
</feature>
<dbReference type="RefSeq" id="WP_095524208.1">
    <property type="nucleotide sequence ID" value="NZ_MDUX01000017.1"/>
</dbReference>
<dbReference type="InterPro" id="IPR005545">
    <property type="entry name" value="YCII"/>
</dbReference>
<accession>A0A272EVY4</accession>
<dbReference type="PANTHER" id="PTHR33606:SF3">
    <property type="entry name" value="PROTEIN YCII"/>
    <property type="match status" value="1"/>
</dbReference>
<evidence type="ECO:0000313" key="3">
    <source>
        <dbReference type="EMBL" id="KAF7599626.1"/>
    </source>
</evidence>
<name>A0A272EVY4_9RHOO</name>
<dbReference type="PANTHER" id="PTHR33606">
    <property type="entry name" value="PROTEIN YCII"/>
    <property type="match status" value="1"/>
</dbReference>
<dbReference type="InterPro" id="IPR011008">
    <property type="entry name" value="Dimeric_a/b-barrel"/>
</dbReference>
<proteinExistence type="inferred from homology"/>
<dbReference type="Proteomes" id="UP000216107">
    <property type="component" value="Unassembled WGS sequence"/>
</dbReference>
<dbReference type="EMBL" id="MDUX01000017">
    <property type="protein sequence ID" value="KAF7599626.1"/>
    <property type="molecule type" value="Genomic_DNA"/>
</dbReference>
<dbReference type="OrthoDB" id="9797014at2"/>
<dbReference type="InterPro" id="IPR051807">
    <property type="entry name" value="Sec-metab_biosynth-assoc"/>
</dbReference>
<keyword evidence="6" id="KW-1185">Reference proteome</keyword>
<evidence type="ECO:0000313" key="6">
    <source>
        <dbReference type="Proteomes" id="UP000623509"/>
    </source>
</evidence>
<dbReference type="AlphaFoldDB" id="A0A272EVY4"/>
<dbReference type="SUPFAM" id="SSF54909">
    <property type="entry name" value="Dimeric alpha+beta barrel"/>
    <property type="match status" value="1"/>
</dbReference>